<dbReference type="PROSITE" id="PS50089">
    <property type="entry name" value="ZF_RING_2"/>
    <property type="match status" value="1"/>
</dbReference>
<dbReference type="GO" id="GO:0006950">
    <property type="term" value="P:response to stress"/>
    <property type="evidence" value="ECO:0007669"/>
    <property type="project" value="UniProtKB-ARBA"/>
</dbReference>
<evidence type="ECO:0000256" key="11">
    <source>
        <dbReference type="ARBA" id="ARBA00022853"/>
    </source>
</evidence>
<dbReference type="PROSITE" id="PS00518">
    <property type="entry name" value="ZF_RING_1"/>
    <property type="match status" value="1"/>
</dbReference>
<evidence type="ECO:0000256" key="1">
    <source>
        <dbReference type="ARBA" id="ARBA00000900"/>
    </source>
</evidence>
<dbReference type="SMART" id="SM00184">
    <property type="entry name" value="RING"/>
    <property type="match status" value="1"/>
</dbReference>
<keyword evidence="9" id="KW-0833">Ubl conjugation pathway</keyword>
<feature type="coiled-coil region" evidence="15">
    <location>
        <begin position="1223"/>
        <end position="1292"/>
    </location>
</feature>
<evidence type="ECO:0000313" key="19">
    <source>
        <dbReference type="Proteomes" id="UP000682877"/>
    </source>
</evidence>
<dbReference type="GO" id="GO:0033503">
    <property type="term" value="C:HULC complex"/>
    <property type="evidence" value="ECO:0007669"/>
    <property type="project" value="TreeGrafter"/>
</dbReference>
<dbReference type="Pfam" id="PF13920">
    <property type="entry name" value="zf-C3HC4_3"/>
    <property type="match status" value="1"/>
</dbReference>
<keyword evidence="13" id="KW-0539">Nucleus</keyword>
<name>A0A8S2ABL0_ARAAE</name>
<dbReference type="EMBL" id="LR999454">
    <property type="protein sequence ID" value="CAE6050313.1"/>
    <property type="molecule type" value="Genomic_DNA"/>
</dbReference>
<keyword evidence="6" id="KW-0808">Transferase</keyword>
<evidence type="ECO:0000256" key="9">
    <source>
        <dbReference type="ARBA" id="ARBA00022786"/>
    </source>
</evidence>
<dbReference type="GO" id="GO:0061630">
    <property type="term" value="F:ubiquitin protein ligase activity"/>
    <property type="evidence" value="ECO:0007669"/>
    <property type="project" value="UniProtKB-EC"/>
</dbReference>
<protein>
    <recommendedName>
        <fullName evidence="5">RING-type E3 ubiquitin transferase</fullName>
        <ecNumber evidence="5">2.3.2.27</ecNumber>
    </recommendedName>
</protein>
<sequence>MGEAGQSRDGESVTPLVGGGTVDNAVAPQVFNSLPALNEAASYITQATSYLGSCFSDYSVEYGGKDSCNSISHPHELIRSTSGVDGNSPVSVCISPGERFSTSSEASTSAANSPSRESTETLPQATNAIVTSNRLGFNGISMFQGLIERARRTVRGSADDIGWLQRDPEMPPVEDGTERFNKILEDIGHGVHRLPNTVVYLLVPGLFSNHGPLYFVDTKTKFSKMGLACHIAKIHSESSVEKNAREIKEYIEELCWGSNKRVLLLGHSKGGIDAAAALSLYWPDLKDKVAGLVLAQSPYGGSPIATDILREGQLGDYVNLRKMMEILISKVIKGDIQALEDLTYERRKEFLKNHPLPRELPTVSFRTEASISPAVLSTLSHVAHAELPLTNQAAKLPVVMPLGAAMAACAQLLQVRYGEKSDGLVTCCDAEVPGSVVVRPKRKLDHAWMVYSSLNEGALEADAAQVCEALLTLLVQSHKDQTRLEFGRIWKTGEPDRKRRHFSSISPSEAAAAVKKQPFFWPSSEDKLDTAVIQFQNLQLSQKLEAQQVECSIFEDKLSQIKEKQLPYSSSLKTVHKSWEKQLKATVESCSVRVSDSSSGAHRFVNKEDGSSPAVKNDFINRLLETGATESSSSNICSNRMEENGVNTSSQMTQTLSNLVAATDDLRSLKDELYPTVLRSSLGKDLCSHLALSELESEIKSFRGDLDDVLVKFKSLSRELQSHRDADAKVRADLKRIRGELEDEVVELQQCNGDLSALRAERDATAGAFFPVLSLGNKLATSDRERDKQRDLHDMETVLKELTVLASGRLQELKDLHEERTKMLEKMSNLQNKSKSVRCISSSQACLSLKDQLTKSKEAVFQYMALLEKLQVEKDSIVWKEREMNIKNELVDVSRRTSAVADSRMASLDSEIQKQLDEKMRIKTRLGNISRERGRKEIFADMKALISSFPEEMSSMRSQLDNYKETAGGIHSLRADVQSLSGVLCRKTKECEALHLTSADYASQLGDLNATVCDLKNSHEELKLFLDMYKRESTDPRDIAEAKEQEYRAWAHVQSLKSSLDEQNLELRVKAANEAEAVSQQMLAAAEAEIADLRQKMDDCKRDVAKHSDILKSKHEEHGTYLSEIQTIGSAYEDIVPQNQQLLLQVTERDDYNIKLFLEGITSRQMQDTLLIDKYIMDKDIQQGSAYASFLSKKSSRIEDQLRFCTDQFQKLAEDKYQKSVSLENLQKKRADIGNGLEQARSRMEESHSKVEQSRVDYGALELELEIERFNRRRIEEEMEIAKKKVSRLRSLIEGSSAIQKLRQELSEFKEILKCKACNDRPKEVVITKCYHLFCNPCVQKLTGTRQKKCPTCSASFGPNDIKPIYI</sequence>
<dbReference type="Gene3D" id="3.40.50.1820">
    <property type="entry name" value="alpha/beta hydrolase"/>
    <property type="match status" value="1"/>
</dbReference>
<comment type="subcellular location">
    <subcellularLocation>
        <location evidence="2">Nucleus</location>
    </subcellularLocation>
</comment>
<dbReference type="PANTHER" id="PTHR23163:SF0">
    <property type="entry name" value="E3 UBIQUITIN-PROTEIN LIGASE BRE1"/>
    <property type="match status" value="1"/>
</dbReference>
<keyword evidence="11" id="KW-0156">Chromatin regulator</keyword>
<evidence type="ECO:0000256" key="15">
    <source>
        <dbReference type="SAM" id="Coils"/>
    </source>
</evidence>
<evidence type="ECO:0000256" key="13">
    <source>
        <dbReference type="ARBA" id="ARBA00023242"/>
    </source>
</evidence>
<feature type="compositionally biased region" description="Low complexity" evidence="16">
    <location>
        <begin position="101"/>
        <end position="115"/>
    </location>
</feature>
<dbReference type="GO" id="GO:0005634">
    <property type="term" value="C:nucleus"/>
    <property type="evidence" value="ECO:0007669"/>
    <property type="project" value="UniProtKB-SubCell"/>
</dbReference>
<dbReference type="FunFam" id="3.30.40.10:FF:000414">
    <property type="entry name" value="E3 ubiquitin protein ligase"/>
    <property type="match status" value="1"/>
</dbReference>
<organism evidence="18 19">
    <name type="scientific">Arabidopsis arenosa</name>
    <name type="common">Sand rock-cress</name>
    <name type="synonym">Cardaminopsis arenosa</name>
    <dbReference type="NCBI Taxonomy" id="38785"/>
    <lineage>
        <taxon>Eukaryota</taxon>
        <taxon>Viridiplantae</taxon>
        <taxon>Streptophyta</taxon>
        <taxon>Embryophyta</taxon>
        <taxon>Tracheophyta</taxon>
        <taxon>Spermatophyta</taxon>
        <taxon>Magnoliopsida</taxon>
        <taxon>eudicotyledons</taxon>
        <taxon>Gunneridae</taxon>
        <taxon>Pentapetalae</taxon>
        <taxon>rosids</taxon>
        <taxon>malvids</taxon>
        <taxon>Brassicales</taxon>
        <taxon>Brassicaceae</taxon>
        <taxon>Camelineae</taxon>
        <taxon>Arabidopsis</taxon>
    </lineage>
</organism>
<comment type="similarity">
    <text evidence="4">Belongs to the BRE1 family.</text>
</comment>
<evidence type="ECO:0000256" key="8">
    <source>
        <dbReference type="ARBA" id="ARBA00022771"/>
    </source>
</evidence>
<dbReference type="InterPro" id="IPR017907">
    <property type="entry name" value="Znf_RING_CS"/>
</dbReference>
<evidence type="ECO:0000259" key="17">
    <source>
        <dbReference type="PROSITE" id="PS50089"/>
    </source>
</evidence>
<keyword evidence="12 15" id="KW-0175">Coiled coil</keyword>
<feature type="domain" description="RING-type" evidence="17">
    <location>
        <begin position="1315"/>
        <end position="1354"/>
    </location>
</feature>
<evidence type="ECO:0000256" key="14">
    <source>
        <dbReference type="PROSITE-ProRule" id="PRU00175"/>
    </source>
</evidence>
<evidence type="ECO:0000313" key="18">
    <source>
        <dbReference type="EMBL" id="CAE6050313.1"/>
    </source>
</evidence>
<evidence type="ECO:0000256" key="10">
    <source>
        <dbReference type="ARBA" id="ARBA00022833"/>
    </source>
</evidence>
<dbReference type="InterPro" id="IPR029058">
    <property type="entry name" value="AB_hydrolase_fold"/>
</dbReference>
<dbReference type="GO" id="GO:0008270">
    <property type="term" value="F:zinc ion binding"/>
    <property type="evidence" value="ECO:0007669"/>
    <property type="project" value="UniProtKB-KW"/>
</dbReference>
<dbReference type="Proteomes" id="UP000682877">
    <property type="component" value="Chromosome 4"/>
</dbReference>
<gene>
    <name evidence="18" type="ORF">AARE701A_LOCUS11446</name>
</gene>
<dbReference type="PANTHER" id="PTHR23163">
    <property type="entry name" value="RING FINGER PROTEIN-RELATED"/>
    <property type="match status" value="1"/>
</dbReference>
<keyword evidence="19" id="KW-1185">Reference proteome</keyword>
<dbReference type="InterPro" id="IPR013956">
    <property type="entry name" value="E3_ubiquit_lig_Bre1"/>
</dbReference>
<evidence type="ECO:0000256" key="16">
    <source>
        <dbReference type="SAM" id="MobiDB-lite"/>
    </source>
</evidence>
<feature type="region of interest" description="Disordered" evidence="16">
    <location>
        <begin position="94"/>
        <end position="124"/>
    </location>
</feature>
<dbReference type="Gene3D" id="3.30.40.10">
    <property type="entry name" value="Zinc/RING finger domain, C3HC4 (zinc finger)"/>
    <property type="match status" value="1"/>
</dbReference>
<dbReference type="GO" id="GO:0006325">
    <property type="term" value="P:chromatin organization"/>
    <property type="evidence" value="ECO:0007669"/>
    <property type="project" value="UniProtKB-KW"/>
</dbReference>
<keyword evidence="8 14" id="KW-0863">Zinc-finger</keyword>
<dbReference type="EC" id="2.3.2.27" evidence="5"/>
<dbReference type="SUPFAM" id="SSF53474">
    <property type="entry name" value="alpha/beta-Hydrolases"/>
    <property type="match status" value="1"/>
</dbReference>
<evidence type="ECO:0000256" key="5">
    <source>
        <dbReference type="ARBA" id="ARBA00012483"/>
    </source>
</evidence>
<proteinExistence type="inferred from homology"/>
<feature type="coiled-coil region" evidence="15">
    <location>
        <begin position="1076"/>
        <end position="1110"/>
    </location>
</feature>
<keyword evidence="10" id="KW-0862">Zinc</keyword>
<evidence type="ECO:0000256" key="4">
    <source>
        <dbReference type="ARBA" id="ARBA00005555"/>
    </source>
</evidence>
<dbReference type="InterPro" id="IPR001841">
    <property type="entry name" value="Znf_RING"/>
</dbReference>
<evidence type="ECO:0000256" key="2">
    <source>
        <dbReference type="ARBA" id="ARBA00004123"/>
    </source>
</evidence>
<keyword evidence="7" id="KW-0479">Metal-binding</keyword>
<comment type="pathway">
    <text evidence="3">Protein modification; protein ubiquitination.</text>
</comment>
<dbReference type="CDD" id="cd16499">
    <property type="entry name" value="RING-HC_Bre1-like"/>
    <property type="match status" value="1"/>
</dbReference>
<dbReference type="SUPFAM" id="SSF57850">
    <property type="entry name" value="RING/U-box"/>
    <property type="match status" value="1"/>
</dbReference>
<reference evidence="18" key="1">
    <citation type="submission" date="2021-01" db="EMBL/GenBank/DDBJ databases">
        <authorList>
            <person name="Bezrukov I."/>
        </authorList>
    </citation>
    <scope>NUCLEOTIDE SEQUENCE</scope>
</reference>
<evidence type="ECO:0000256" key="6">
    <source>
        <dbReference type="ARBA" id="ARBA00022679"/>
    </source>
</evidence>
<comment type="catalytic activity">
    <reaction evidence="1">
        <text>S-ubiquitinyl-[E2 ubiquitin-conjugating enzyme]-L-cysteine + [acceptor protein]-L-lysine = [E2 ubiquitin-conjugating enzyme]-L-cysteine + N(6)-ubiquitinyl-[acceptor protein]-L-lysine.</text>
        <dbReference type="EC" id="2.3.2.27"/>
    </reaction>
</comment>
<accession>A0A8S2ABL0</accession>
<evidence type="ECO:0000256" key="3">
    <source>
        <dbReference type="ARBA" id="ARBA00004906"/>
    </source>
</evidence>
<feature type="coiled-coil region" evidence="15">
    <location>
        <begin position="692"/>
        <end position="751"/>
    </location>
</feature>
<evidence type="ECO:0000256" key="7">
    <source>
        <dbReference type="ARBA" id="ARBA00022723"/>
    </source>
</evidence>
<dbReference type="InterPro" id="IPR013083">
    <property type="entry name" value="Znf_RING/FYVE/PHD"/>
</dbReference>
<evidence type="ECO:0000256" key="12">
    <source>
        <dbReference type="ARBA" id="ARBA00023054"/>
    </source>
</evidence>